<gene>
    <name evidence="5" type="ORF">GU90_08040</name>
</gene>
<dbReference type="STRING" id="28042.GU90_08040"/>
<dbReference type="Pfam" id="PF13738">
    <property type="entry name" value="Pyr_redox_3"/>
    <property type="match status" value="1"/>
</dbReference>
<evidence type="ECO:0000256" key="1">
    <source>
        <dbReference type="ARBA" id="ARBA00022630"/>
    </source>
</evidence>
<keyword evidence="6" id="KW-1185">Reference proteome</keyword>
<comment type="caution">
    <text evidence="5">The sequence shown here is derived from an EMBL/GenBank/DDBJ whole genome shotgun (WGS) entry which is preliminary data.</text>
</comment>
<evidence type="ECO:0000256" key="2">
    <source>
        <dbReference type="ARBA" id="ARBA00022827"/>
    </source>
</evidence>
<dbReference type="InterPro" id="IPR050775">
    <property type="entry name" value="FAD-binding_Monooxygenases"/>
</dbReference>
<dbReference type="InterPro" id="IPR036188">
    <property type="entry name" value="FAD/NAD-bd_sf"/>
</dbReference>
<reference evidence="5 6" key="1">
    <citation type="submission" date="2014-06" db="EMBL/GenBank/DDBJ databases">
        <title>Saccharopolyspora rectivirgula DSM-43113 Genome sequencing.</title>
        <authorList>
            <person name="Barrera C."/>
            <person name="Millon L."/>
            <person name="Rognon B."/>
            <person name="Zaugg C."/>
            <person name="Monod M."/>
        </authorList>
    </citation>
    <scope>NUCLEOTIDE SEQUENCE [LARGE SCALE GENOMIC DNA]</scope>
    <source>
        <strain evidence="5 6">DSM 43113</strain>
    </source>
</reference>
<evidence type="ECO:0000256" key="3">
    <source>
        <dbReference type="ARBA" id="ARBA00022857"/>
    </source>
</evidence>
<sequence>MTSKHNTDFDAIVVGMGFGGIYMMHKLRNEMGLTVRGFDKAGGVGGTWYWNRYPGALSDTESFVYRYSFDEELLQEWNWKTKYLKQPEILAYLEHVVERYDLSRDIQLNTAVEAAHYDELTGTWHITTDVGERFTCRYLVTALGLLSKTNFPDIKGRDTFEGELVHTGAWPEGLELAGKRVGIIGTGSTGQQVITAVAPEVEHLVVFQRTPQYAVPVGDGPVSEEEVARVKANYDKIWHDVKNSMVAFGFEESTTPAMSVSEEERQRVFQWAWDTGGGFRFMFGTFSDIATDPEANEAAATFIRSKIAEIVEDPETARKLTPTEPYARRPLCSKGYYETFNRDNVSLVDIKENPIAEITPKGVRTEDGVEHELDVLIFATGFEAVDGNYLKMDLRGRGGTRIQDHWSNGPTSYLGVTTAKFPNMFMILGPHGPFTNLPPSIETQVEFIAELISDAGNRDSVAVEATEDAENRWAQHCKEIADATVFSKAASWIFGANTPGRSKTVLFYMAGLRAYREELAKEKNSGYSGFTFSSPSLVSA</sequence>
<dbReference type="GO" id="GO:0016709">
    <property type="term" value="F:oxidoreductase activity, acting on paired donors, with incorporation or reduction of molecular oxygen, NAD(P)H as one donor, and incorporation of one atom of oxygen"/>
    <property type="evidence" value="ECO:0007669"/>
    <property type="project" value="UniProtKB-ARBA"/>
</dbReference>
<keyword evidence="1" id="KW-0285">Flavoprotein</keyword>
<dbReference type="EMBL" id="JNVU01000020">
    <property type="protein sequence ID" value="KEI44726.1"/>
    <property type="molecule type" value="Genomic_DNA"/>
</dbReference>
<organism evidence="5 6">
    <name type="scientific">Saccharopolyspora rectivirgula</name>
    <dbReference type="NCBI Taxonomy" id="28042"/>
    <lineage>
        <taxon>Bacteria</taxon>
        <taxon>Bacillati</taxon>
        <taxon>Actinomycetota</taxon>
        <taxon>Actinomycetes</taxon>
        <taxon>Pseudonocardiales</taxon>
        <taxon>Pseudonocardiaceae</taxon>
        <taxon>Saccharopolyspora</taxon>
    </lineage>
</organism>
<dbReference type="PANTHER" id="PTHR43098">
    <property type="entry name" value="L-ORNITHINE N(5)-MONOOXYGENASE-RELATED"/>
    <property type="match status" value="1"/>
</dbReference>
<proteinExistence type="predicted"/>
<evidence type="ECO:0000256" key="4">
    <source>
        <dbReference type="ARBA" id="ARBA00023002"/>
    </source>
</evidence>
<dbReference type="eggNOG" id="COG2072">
    <property type="taxonomic scope" value="Bacteria"/>
</dbReference>
<dbReference type="SUPFAM" id="SSF51905">
    <property type="entry name" value="FAD/NAD(P)-binding domain"/>
    <property type="match status" value="2"/>
</dbReference>
<evidence type="ECO:0000313" key="6">
    <source>
        <dbReference type="Proteomes" id="UP000031419"/>
    </source>
</evidence>
<keyword evidence="2" id="KW-0274">FAD</keyword>
<keyword evidence="3" id="KW-0521">NADP</keyword>
<dbReference type="AlphaFoldDB" id="A0A073AZI4"/>
<protein>
    <submittedName>
        <fullName evidence="5">Cyclohexanone monooxygenase</fullName>
    </submittedName>
</protein>
<dbReference type="Proteomes" id="UP000031419">
    <property type="component" value="Unassembled WGS sequence"/>
</dbReference>
<dbReference type="Gene3D" id="3.50.50.60">
    <property type="entry name" value="FAD/NAD(P)-binding domain"/>
    <property type="match status" value="2"/>
</dbReference>
<dbReference type="PANTHER" id="PTHR43098:SF5">
    <property type="entry name" value="DUAL-FUNCTIONAL MONOOXYGENASE_METHYLTRANSFERASE PSOF"/>
    <property type="match status" value="1"/>
</dbReference>
<dbReference type="RefSeq" id="WP_037342907.1">
    <property type="nucleotide sequence ID" value="NZ_JNVU01000020.1"/>
</dbReference>
<accession>A0A073AZI4</accession>
<evidence type="ECO:0000313" key="5">
    <source>
        <dbReference type="EMBL" id="KEI44726.1"/>
    </source>
</evidence>
<keyword evidence="5" id="KW-0503">Monooxygenase</keyword>
<keyword evidence="4" id="KW-0560">Oxidoreductase</keyword>
<name>A0A073AZI4_9PSEU</name>